<dbReference type="PANTHER" id="PTHR11304:SF29">
    <property type="entry name" value="EPHRIN"/>
    <property type="match status" value="1"/>
</dbReference>
<feature type="chain" id="PRO_5041269017" description="Ephrin RBD domain-containing protein" evidence="9">
    <location>
        <begin position="16"/>
        <end position="447"/>
    </location>
</feature>
<protein>
    <recommendedName>
        <fullName evidence="10">Ephrin RBD domain-containing protein</fullName>
    </recommendedName>
</protein>
<dbReference type="PROSITE" id="PS51551">
    <property type="entry name" value="EPHRIN_RBD_2"/>
    <property type="match status" value="1"/>
</dbReference>
<keyword evidence="5" id="KW-0325">Glycoprotein</keyword>
<reference evidence="11" key="1">
    <citation type="submission" date="2023-06" db="EMBL/GenBank/DDBJ databases">
        <title>Genomic analysis of the entomopathogenic nematode Steinernema hermaphroditum.</title>
        <authorList>
            <person name="Schwarz E.M."/>
            <person name="Heppert J.K."/>
            <person name="Baniya A."/>
            <person name="Schwartz H.T."/>
            <person name="Tan C.-H."/>
            <person name="Antoshechkin I."/>
            <person name="Sternberg P.W."/>
            <person name="Goodrich-Blair H."/>
            <person name="Dillman A.R."/>
        </authorList>
    </citation>
    <scope>NUCLEOTIDE SEQUENCE</scope>
    <source>
        <strain evidence="11">PS9179</strain>
        <tissue evidence="11">Whole animal</tissue>
    </source>
</reference>
<gene>
    <name evidence="11" type="ORF">QR680_012431</name>
</gene>
<dbReference type="InterPro" id="IPR001799">
    <property type="entry name" value="Ephrin_RBD"/>
</dbReference>
<dbReference type="GO" id="GO:0046875">
    <property type="term" value="F:ephrin receptor binding"/>
    <property type="evidence" value="ECO:0007669"/>
    <property type="project" value="TreeGrafter"/>
</dbReference>
<dbReference type="InterPro" id="IPR031328">
    <property type="entry name" value="Ephrin"/>
</dbReference>
<evidence type="ECO:0000256" key="4">
    <source>
        <dbReference type="ARBA" id="ARBA00023157"/>
    </source>
</evidence>
<sequence length="447" mass="49105">MTLVLLLLLVATAQGKVLPDLDWNSRNPFFSEFRKPNGASAVVKAELFDELTIHCPFSGGQSPTEVSKIYMVSDMAYLNCQLDSSAELFLSCDQPNKPKNRKVVFRPYSPLPNGLEFAAGKSYYLISTSNGSFSGISNQHHGLCASDSLRLRVDVLASAPPTAAPSSAPLESTQKENPDPVLVYVSEHYNGDDADAPREEIPQKKEESVHTRNTRILRPSKPESLIDEASSRQLDLNLFRYVLSMAQNGAVGSVSFSNGEVKPEPSVVKEEPKRVDTRPPQKVSPKFRSQGRSSSDPLFTEKRIAPTEPDYVIQDIQDFPIQEGASTEPNGAPSLVGAGGTLLVAFLFVLDVEANVFLSDPLEPSRPHVCQPRRRREIEGMQIRREAIAEMKLSGGKTAEAYKKILDTVGQSDEGVKEARTKQTLRRARARGSMLPTLSDLPPLEGR</sequence>
<evidence type="ECO:0000256" key="2">
    <source>
        <dbReference type="ARBA" id="ARBA00022729"/>
    </source>
</evidence>
<dbReference type="GO" id="GO:0048013">
    <property type="term" value="P:ephrin receptor signaling pathway"/>
    <property type="evidence" value="ECO:0007669"/>
    <property type="project" value="TreeGrafter"/>
</dbReference>
<proteinExistence type="inferred from homology"/>
<dbReference type="GO" id="GO:0007411">
    <property type="term" value="P:axon guidance"/>
    <property type="evidence" value="ECO:0007669"/>
    <property type="project" value="TreeGrafter"/>
</dbReference>
<keyword evidence="12" id="KW-1185">Reference proteome</keyword>
<evidence type="ECO:0000256" key="3">
    <source>
        <dbReference type="ARBA" id="ARBA00023136"/>
    </source>
</evidence>
<dbReference type="Gene3D" id="2.60.40.420">
    <property type="entry name" value="Cupredoxins - blue copper proteins"/>
    <property type="match status" value="1"/>
</dbReference>
<dbReference type="PANTHER" id="PTHR11304">
    <property type="entry name" value="EPHRIN"/>
    <property type="match status" value="1"/>
</dbReference>
<feature type="domain" description="Ephrin RBD" evidence="10">
    <location>
        <begin position="16"/>
        <end position="155"/>
    </location>
</feature>
<comment type="similarity">
    <text evidence="6 7">Belongs to the ephrin family.</text>
</comment>
<evidence type="ECO:0000313" key="12">
    <source>
        <dbReference type="Proteomes" id="UP001175271"/>
    </source>
</evidence>
<organism evidence="11 12">
    <name type="scientific">Steinernema hermaphroditum</name>
    <dbReference type="NCBI Taxonomy" id="289476"/>
    <lineage>
        <taxon>Eukaryota</taxon>
        <taxon>Metazoa</taxon>
        <taxon>Ecdysozoa</taxon>
        <taxon>Nematoda</taxon>
        <taxon>Chromadorea</taxon>
        <taxon>Rhabditida</taxon>
        <taxon>Tylenchina</taxon>
        <taxon>Panagrolaimomorpha</taxon>
        <taxon>Strongyloidoidea</taxon>
        <taxon>Steinernematidae</taxon>
        <taxon>Steinernema</taxon>
    </lineage>
</organism>
<evidence type="ECO:0000256" key="6">
    <source>
        <dbReference type="PROSITE-ProRule" id="PRU00884"/>
    </source>
</evidence>
<feature type="compositionally biased region" description="Basic and acidic residues" evidence="8">
    <location>
        <begin position="261"/>
        <end position="279"/>
    </location>
</feature>
<name>A0AA39I208_9BILA</name>
<keyword evidence="4 6" id="KW-1015">Disulfide bond</keyword>
<feature type="region of interest" description="Disordered" evidence="8">
    <location>
        <begin position="191"/>
        <end position="212"/>
    </location>
</feature>
<feature type="disulfide bond" evidence="6">
    <location>
        <begin position="80"/>
        <end position="144"/>
    </location>
</feature>
<dbReference type="SUPFAM" id="SSF49503">
    <property type="entry name" value="Cupredoxins"/>
    <property type="match status" value="1"/>
</dbReference>
<evidence type="ECO:0000256" key="9">
    <source>
        <dbReference type="SAM" id="SignalP"/>
    </source>
</evidence>
<keyword evidence="2 9" id="KW-0732">Signal</keyword>
<dbReference type="CDD" id="cd02675">
    <property type="entry name" value="Ephrin_ectodomain"/>
    <property type="match status" value="1"/>
</dbReference>
<evidence type="ECO:0000259" key="10">
    <source>
        <dbReference type="PROSITE" id="PS51551"/>
    </source>
</evidence>
<comment type="caution">
    <text evidence="6">Lacks conserved residue(s) required for the propagation of feature annotation.</text>
</comment>
<dbReference type="InterPro" id="IPR008972">
    <property type="entry name" value="Cupredoxin"/>
</dbReference>
<evidence type="ECO:0000256" key="8">
    <source>
        <dbReference type="SAM" id="MobiDB-lite"/>
    </source>
</evidence>
<evidence type="ECO:0000256" key="7">
    <source>
        <dbReference type="RuleBase" id="RU004375"/>
    </source>
</evidence>
<dbReference type="AlphaFoldDB" id="A0AA39I208"/>
<dbReference type="Pfam" id="PF00812">
    <property type="entry name" value="Ephrin"/>
    <property type="match status" value="1"/>
</dbReference>
<feature type="region of interest" description="Disordered" evidence="8">
    <location>
        <begin position="412"/>
        <end position="447"/>
    </location>
</feature>
<comment type="caution">
    <text evidence="11">The sequence shown here is derived from an EMBL/GenBank/DDBJ whole genome shotgun (WGS) entry which is preliminary data.</text>
</comment>
<comment type="subcellular location">
    <subcellularLocation>
        <location evidence="1">Membrane</location>
    </subcellularLocation>
</comment>
<accession>A0AA39I208</accession>
<evidence type="ECO:0000313" key="11">
    <source>
        <dbReference type="EMBL" id="KAK0416348.1"/>
    </source>
</evidence>
<dbReference type="Proteomes" id="UP001175271">
    <property type="component" value="Unassembled WGS sequence"/>
</dbReference>
<feature type="region of interest" description="Disordered" evidence="8">
    <location>
        <begin position="255"/>
        <end position="299"/>
    </location>
</feature>
<keyword evidence="3 7" id="KW-0472">Membrane</keyword>
<feature type="signal peptide" evidence="9">
    <location>
        <begin position="1"/>
        <end position="15"/>
    </location>
</feature>
<dbReference type="PRINTS" id="PR01347">
    <property type="entry name" value="EPHRIN"/>
</dbReference>
<evidence type="ECO:0000256" key="1">
    <source>
        <dbReference type="ARBA" id="ARBA00004370"/>
    </source>
</evidence>
<feature type="compositionally biased region" description="Basic and acidic residues" evidence="8">
    <location>
        <begin position="191"/>
        <end position="210"/>
    </location>
</feature>
<dbReference type="GO" id="GO:0005886">
    <property type="term" value="C:plasma membrane"/>
    <property type="evidence" value="ECO:0007669"/>
    <property type="project" value="TreeGrafter"/>
</dbReference>
<dbReference type="EMBL" id="JAUCMV010000002">
    <property type="protein sequence ID" value="KAK0416348.1"/>
    <property type="molecule type" value="Genomic_DNA"/>
</dbReference>
<evidence type="ECO:0000256" key="5">
    <source>
        <dbReference type="ARBA" id="ARBA00023180"/>
    </source>
</evidence>